<dbReference type="KEGG" id="dpl:KGM_204447"/>
<dbReference type="AlphaFoldDB" id="A0A212EXX9"/>
<evidence type="ECO:0000256" key="2">
    <source>
        <dbReference type="SAM" id="Phobius"/>
    </source>
</evidence>
<protein>
    <submittedName>
        <fullName evidence="3">Uncharacterized protein</fullName>
    </submittedName>
</protein>
<keyword evidence="4" id="KW-1185">Reference proteome</keyword>
<evidence type="ECO:0000313" key="4">
    <source>
        <dbReference type="Proteomes" id="UP000007151"/>
    </source>
</evidence>
<reference evidence="3 4" key="1">
    <citation type="journal article" date="2011" name="Cell">
        <title>The monarch butterfly genome yields insights into long-distance migration.</title>
        <authorList>
            <person name="Zhan S."/>
            <person name="Merlin C."/>
            <person name="Boore J.L."/>
            <person name="Reppert S.M."/>
        </authorList>
    </citation>
    <scope>NUCLEOTIDE SEQUENCE [LARGE SCALE GENOMIC DNA]</scope>
    <source>
        <strain evidence="3">F-2</strain>
    </source>
</reference>
<sequence length="182" mass="20042">MDVAREIGDASLETSQRDSLNQTVQDSPELAQPEMSAASSSFYTLASDQSVFSRDVDQWLRGNNTESTGVQGSRGAVHQRAPLVANEAIQATGFWYILALILPLFSCSPSNRWRCSPSTILNTAELFLTQVSRACRQLRCYIRRLATNQVSRELVATAMDVVLVVYAIGFLILSMYQASIIG</sequence>
<gene>
    <name evidence="3" type="ORF">KGM_204447</name>
</gene>
<proteinExistence type="predicted"/>
<keyword evidence="2" id="KW-0812">Transmembrane</keyword>
<keyword evidence="2" id="KW-1133">Transmembrane helix</keyword>
<evidence type="ECO:0000313" key="3">
    <source>
        <dbReference type="EMBL" id="OWR46352.1"/>
    </source>
</evidence>
<dbReference type="Proteomes" id="UP000007151">
    <property type="component" value="Unassembled WGS sequence"/>
</dbReference>
<keyword evidence="2" id="KW-0472">Membrane</keyword>
<feature type="compositionally biased region" description="Polar residues" evidence="1">
    <location>
        <begin position="12"/>
        <end position="26"/>
    </location>
</feature>
<accession>A0A212EXX9</accession>
<evidence type="ECO:0000256" key="1">
    <source>
        <dbReference type="SAM" id="MobiDB-lite"/>
    </source>
</evidence>
<feature type="transmembrane region" description="Helical" evidence="2">
    <location>
        <begin position="154"/>
        <end position="176"/>
    </location>
</feature>
<feature type="region of interest" description="Disordered" evidence="1">
    <location>
        <begin position="1"/>
        <end position="31"/>
    </location>
</feature>
<organism evidence="3 4">
    <name type="scientific">Danaus plexippus plexippus</name>
    <dbReference type="NCBI Taxonomy" id="278856"/>
    <lineage>
        <taxon>Eukaryota</taxon>
        <taxon>Metazoa</taxon>
        <taxon>Ecdysozoa</taxon>
        <taxon>Arthropoda</taxon>
        <taxon>Hexapoda</taxon>
        <taxon>Insecta</taxon>
        <taxon>Pterygota</taxon>
        <taxon>Neoptera</taxon>
        <taxon>Endopterygota</taxon>
        <taxon>Lepidoptera</taxon>
        <taxon>Glossata</taxon>
        <taxon>Ditrysia</taxon>
        <taxon>Papilionoidea</taxon>
        <taxon>Nymphalidae</taxon>
        <taxon>Danainae</taxon>
        <taxon>Danaini</taxon>
        <taxon>Danaina</taxon>
        <taxon>Danaus</taxon>
        <taxon>Danaus</taxon>
    </lineage>
</organism>
<dbReference type="eggNOG" id="ENOG502T7JG">
    <property type="taxonomic scope" value="Eukaryota"/>
</dbReference>
<dbReference type="EMBL" id="AGBW02011640">
    <property type="protein sequence ID" value="OWR46352.1"/>
    <property type="molecule type" value="Genomic_DNA"/>
</dbReference>
<name>A0A212EXX9_DANPL</name>
<comment type="caution">
    <text evidence="3">The sequence shown here is derived from an EMBL/GenBank/DDBJ whole genome shotgun (WGS) entry which is preliminary data.</text>
</comment>